<comment type="caution">
    <text evidence="2">The sequence shown here is derived from an EMBL/GenBank/DDBJ whole genome shotgun (WGS) entry which is preliminary data.</text>
</comment>
<dbReference type="EMBL" id="SORL01000013">
    <property type="protein sequence ID" value="TDY60005.1"/>
    <property type="molecule type" value="Genomic_DNA"/>
</dbReference>
<organism evidence="2 3">
    <name type="scientific">Algibacter lectus</name>
    <dbReference type="NCBI Taxonomy" id="221126"/>
    <lineage>
        <taxon>Bacteria</taxon>
        <taxon>Pseudomonadati</taxon>
        <taxon>Bacteroidota</taxon>
        <taxon>Flavobacteriia</taxon>
        <taxon>Flavobacteriales</taxon>
        <taxon>Flavobacteriaceae</taxon>
        <taxon>Algibacter</taxon>
    </lineage>
</organism>
<dbReference type="AlphaFoldDB" id="A0A4R8M8D8"/>
<dbReference type="InterPro" id="IPR043781">
    <property type="entry name" value="DUF5723"/>
</dbReference>
<keyword evidence="3" id="KW-1185">Reference proteome</keyword>
<proteinExistence type="predicted"/>
<dbReference type="Pfam" id="PF18990">
    <property type="entry name" value="DUF5723"/>
    <property type="match status" value="1"/>
</dbReference>
<dbReference type="RefSeq" id="WP_133969137.1">
    <property type="nucleotide sequence ID" value="NZ_SORL01000013.1"/>
</dbReference>
<accession>A0A4R8M8D8</accession>
<dbReference type="Proteomes" id="UP000294824">
    <property type="component" value="Unassembled WGS sequence"/>
</dbReference>
<evidence type="ECO:0000313" key="3">
    <source>
        <dbReference type="Proteomes" id="UP000294824"/>
    </source>
</evidence>
<evidence type="ECO:0000259" key="1">
    <source>
        <dbReference type="Pfam" id="PF18990"/>
    </source>
</evidence>
<protein>
    <recommendedName>
        <fullName evidence="1">DUF5723 domain-containing protein</fullName>
    </recommendedName>
</protein>
<reference evidence="2 3" key="1">
    <citation type="submission" date="2019-03" db="EMBL/GenBank/DDBJ databases">
        <title>Genomic Encyclopedia of Type Strains, Phase III (KMG-III): the genomes of soil and plant-associated and newly described type strains.</title>
        <authorList>
            <person name="Whitman W."/>
        </authorList>
    </citation>
    <scope>NUCLEOTIDE SEQUENCE [LARGE SCALE GENOMIC DNA]</scope>
    <source>
        <strain evidence="2 3">CECT 8301</strain>
    </source>
</reference>
<evidence type="ECO:0000313" key="2">
    <source>
        <dbReference type="EMBL" id="TDY60005.1"/>
    </source>
</evidence>
<sequence>MRKLFLVFTLQLCLFSFSQNKQLLYGFSEIPQSLMQNPGGKIKNDWYVGIPLLSHFHVNVGISGSTVYDVFADNDVDFNVKLRNAVNSMEPTDFYGFNQQLEIFSGGFAFGSSFNKNKYISFGMYQELDFLLFFPKDFAVLALEGNQSNINRFFDASDLSLFADVVSVLHIGYNKKVDDKFTFGVRGKIYSSIANVSSTKNKGSFVTVPGENNVYNHIFDLDLALQTSGIASLIDDENSDVSNDVDVLKKRVLFGGNLGLGVDFGFTYQLTDQWSFDASLLDVGFISHTKDVENYAINGQYTYNGVNPLFSPADDGQTADDYWSEIEEDFEDIFTVDTTATKYTKWRPVKFNASLNYAFGKKQSQYCNCAVDDSDYLNAVGLQLYGISRPKRPQMALTAYYYRHVFNGLRLKAAYTIDSYSFNNLGLGMSAHIWGANFYVMADNLLQYKNVYDAQSVSLQLGFNYIFNKK</sequence>
<feature type="domain" description="DUF5723" evidence="1">
    <location>
        <begin position="38"/>
        <end position="443"/>
    </location>
</feature>
<name>A0A4R8M8D8_9FLAO</name>
<gene>
    <name evidence="2" type="ORF">DFQ06_3619</name>
</gene>